<organism evidence="1 2">
    <name type="scientific">Emydomyces testavorans</name>
    <dbReference type="NCBI Taxonomy" id="2070801"/>
    <lineage>
        <taxon>Eukaryota</taxon>
        <taxon>Fungi</taxon>
        <taxon>Dikarya</taxon>
        <taxon>Ascomycota</taxon>
        <taxon>Pezizomycotina</taxon>
        <taxon>Eurotiomycetes</taxon>
        <taxon>Eurotiomycetidae</taxon>
        <taxon>Onygenales</taxon>
        <taxon>Nannizziopsiaceae</taxon>
        <taxon>Emydomyces</taxon>
    </lineage>
</organism>
<protein>
    <submittedName>
        <fullName evidence="1">Uncharacterized protein</fullName>
    </submittedName>
</protein>
<name>A0AAF0DMV5_9EURO</name>
<sequence length="648" mass="71896">MSTTTSKACWPIGNIQLRAALDPFVGVRGYSQASQRKLPSHFPRLPRTQLLRYALTGSTRSPGSNEYSPILDEELKELFLSRRLPKRLGETNSHLQTRSTDFQIPTKNGNTLSKIQSEIQIKVKDQESGSQLINSLPLFREALAQCESRMQWEDLLATINGTLARLYKFEVTNTKQLLFLGMRYAARCLFVPALRHYFKQYSEGEYGRLSSAMANQLVDDLLQGLKMRILDDPSMDISQIRQIITDNNGDDSDSGTLHSLLEISFPSESLFLAAYVTLLGQLGDQKRLPEIWSLIRAELIRDPTKEALNNAAVCCLQAFVGSGKPQAAIEAARDISHYLDLNSLLPVHLWTLLIRHDNNGVLRGLASDETTKSVLAGELCAIELAMGIRWTGKEDGEHSRTRDTPVWCNSGNPEEAYELLGTSNAVPAVSHLLDIFGTPTLMKSIAGLSALTDLLNEYEGVEIPLCTVQGDQFDQLELTWIMQCSPIEISQNCQTATQQVNPSLQDSSLGLLRVRQDCNGIPRKVGPHLHVMQVGYVAVRRKAIVNGSGPSMPGEPKRWIPTGHIVGWDRQDNRLVLLWTGKGYGTLNAGLLHPKTPSYFPYSGVVVGNLVELKRSSELDVAGLGLVEIFKDVEGFWVDVDPAFDLRS</sequence>
<dbReference type="EMBL" id="CP120631">
    <property type="protein sequence ID" value="WEW61755.1"/>
    <property type="molecule type" value="Genomic_DNA"/>
</dbReference>
<proteinExistence type="predicted"/>
<reference evidence="1" key="1">
    <citation type="submission" date="2023-03" db="EMBL/GenBank/DDBJ databases">
        <title>Emydomyces testavorans Genome Sequence.</title>
        <authorList>
            <person name="Hoyer L."/>
        </authorList>
    </citation>
    <scope>NUCLEOTIDE SEQUENCE</scope>
    <source>
        <strain evidence="1">16-2883</strain>
    </source>
</reference>
<evidence type="ECO:0000313" key="2">
    <source>
        <dbReference type="Proteomes" id="UP001219355"/>
    </source>
</evidence>
<keyword evidence="2" id="KW-1185">Reference proteome</keyword>
<dbReference type="AlphaFoldDB" id="A0AAF0DMV5"/>
<evidence type="ECO:0000313" key="1">
    <source>
        <dbReference type="EMBL" id="WEW61755.1"/>
    </source>
</evidence>
<gene>
    <name evidence="1" type="ORF">PRK78_007249</name>
</gene>
<dbReference type="Proteomes" id="UP001219355">
    <property type="component" value="Chromosome 5"/>
</dbReference>
<accession>A0AAF0DMV5</accession>